<protein>
    <recommendedName>
        <fullName evidence="8">Probable molybdenum cofactor guanylyltransferase</fullName>
        <shortName evidence="8">MoCo guanylyltransferase</shortName>
        <ecNumber evidence="8">2.7.7.77</ecNumber>
    </recommendedName>
    <alternativeName>
        <fullName evidence="8">GTP:molybdopterin guanylyltransferase</fullName>
    </alternativeName>
    <alternativeName>
        <fullName evidence="8">Mo-MPT guanylyltransferase</fullName>
    </alternativeName>
    <alternativeName>
        <fullName evidence="8">Molybdopterin guanylyltransferase</fullName>
    </alternativeName>
    <alternativeName>
        <fullName evidence="8">Molybdopterin-guanine dinucleotide synthase</fullName>
        <shortName evidence="8">MGD synthase</shortName>
    </alternativeName>
</protein>
<dbReference type="EMBL" id="JACHHE010000007">
    <property type="protein sequence ID" value="MBB5181214.1"/>
    <property type="molecule type" value="Genomic_DNA"/>
</dbReference>
<dbReference type="GO" id="GO:0005525">
    <property type="term" value="F:GTP binding"/>
    <property type="evidence" value="ECO:0007669"/>
    <property type="project" value="UniProtKB-UniRule"/>
</dbReference>
<name>A0A7W8CUQ0_9BACL</name>
<evidence type="ECO:0000313" key="11">
    <source>
        <dbReference type="Proteomes" id="UP000525923"/>
    </source>
</evidence>
<feature type="binding site" evidence="8">
    <location>
        <position position="98"/>
    </location>
    <ligand>
        <name>Mg(2+)</name>
        <dbReference type="ChEBI" id="CHEBI:18420"/>
    </ligand>
</feature>
<comment type="similarity">
    <text evidence="8">Belongs to the MobA family.</text>
</comment>
<keyword evidence="4 8" id="KW-0547">Nucleotide-binding</keyword>
<dbReference type="PANTHER" id="PTHR19136:SF81">
    <property type="entry name" value="MOLYBDENUM COFACTOR GUANYLYLTRANSFERASE"/>
    <property type="match status" value="1"/>
</dbReference>
<feature type="binding site" evidence="8">
    <location>
        <begin position="9"/>
        <end position="11"/>
    </location>
    <ligand>
        <name>GTP</name>
        <dbReference type="ChEBI" id="CHEBI:37565"/>
    </ligand>
</feature>
<keyword evidence="1 8" id="KW-0963">Cytoplasm</keyword>
<organism evidence="10 11">
    <name type="scientific">Planococcus koreensis</name>
    <dbReference type="NCBI Taxonomy" id="112331"/>
    <lineage>
        <taxon>Bacteria</taxon>
        <taxon>Bacillati</taxon>
        <taxon>Bacillota</taxon>
        <taxon>Bacilli</taxon>
        <taxon>Bacillales</taxon>
        <taxon>Caryophanaceae</taxon>
        <taxon>Planococcus</taxon>
    </lineage>
</organism>
<comment type="catalytic activity">
    <reaction evidence="8">
        <text>Mo-molybdopterin + GTP + H(+) = Mo-molybdopterin guanine dinucleotide + diphosphate</text>
        <dbReference type="Rhea" id="RHEA:34243"/>
        <dbReference type="ChEBI" id="CHEBI:15378"/>
        <dbReference type="ChEBI" id="CHEBI:33019"/>
        <dbReference type="ChEBI" id="CHEBI:37565"/>
        <dbReference type="ChEBI" id="CHEBI:71302"/>
        <dbReference type="ChEBI" id="CHEBI:71310"/>
        <dbReference type="EC" id="2.7.7.77"/>
    </reaction>
</comment>
<dbReference type="CDD" id="cd02503">
    <property type="entry name" value="MobA"/>
    <property type="match status" value="1"/>
</dbReference>
<evidence type="ECO:0000256" key="1">
    <source>
        <dbReference type="ARBA" id="ARBA00022490"/>
    </source>
</evidence>
<dbReference type="PANTHER" id="PTHR19136">
    <property type="entry name" value="MOLYBDENUM COFACTOR GUANYLYLTRANSFERASE"/>
    <property type="match status" value="1"/>
</dbReference>
<dbReference type="InterPro" id="IPR029044">
    <property type="entry name" value="Nucleotide-diphossugar_trans"/>
</dbReference>
<sequence>MNDTIGVLLAGGLSRRFGSPKAFAELDGKAFFEYAYAALLAVCSHVVVITRPELKGRFPGNLDVISDNPNFAGNGPLAGIYTAMSERQARQYLVLPCDMPFISASETAAFMDLASEKMDITAIRADGHNIPLFSLWNAGVLDLLETDLENGQLRVMEFMAKVQTEWLDSSAVGGFDAFRNINTPDHLKGADEHGSETHTRPI</sequence>
<dbReference type="InterPro" id="IPR013482">
    <property type="entry name" value="Molybde_CF_guanTrfase"/>
</dbReference>
<feature type="binding site" evidence="8">
    <location>
        <position position="67"/>
    </location>
    <ligand>
        <name>GTP</name>
        <dbReference type="ChEBI" id="CHEBI:37565"/>
    </ligand>
</feature>
<keyword evidence="6 8" id="KW-0342">GTP-binding</keyword>
<dbReference type="EC" id="2.7.7.77" evidence="8"/>
<dbReference type="InterPro" id="IPR025877">
    <property type="entry name" value="MobA-like_NTP_Trfase"/>
</dbReference>
<reference evidence="10 11" key="1">
    <citation type="submission" date="2020-08" db="EMBL/GenBank/DDBJ databases">
        <title>Genomic Encyclopedia of Type Strains, Phase IV (KMG-IV): sequencing the most valuable type-strain genomes for metagenomic binning, comparative biology and taxonomic classification.</title>
        <authorList>
            <person name="Goeker M."/>
        </authorList>
    </citation>
    <scope>NUCLEOTIDE SEQUENCE [LARGE SCALE GENOMIC DNA]</scope>
    <source>
        <strain evidence="10 11">DSM 15895</strain>
    </source>
</reference>
<dbReference type="GO" id="GO:0061603">
    <property type="term" value="F:molybdenum cofactor guanylyltransferase activity"/>
    <property type="evidence" value="ECO:0007669"/>
    <property type="project" value="UniProtKB-EC"/>
</dbReference>
<feature type="binding site" evidence="8">
    <location>
        <position position="98"/>
    </location>
    <ligand>
        <name>GTP</name>
        <dbReference type="ChEBI" id="CHEBI:37565"/>
    </ligand>
</feature>
<evidence type="ECO:0000256" key="8">
    <source>
        <dbReference type="HAMAP-Rule" id="MF_00316"/>
    </source>
</evidence>
<evidence type="ECO:0000256" key="3">
    <source>
        <dbReference type="ARBA" id="ARBA00022723"/>
    </source>
</evidence>
<feature type="domain" description="MobA-like NTP transferase" evidence="9">
    <location>
        <begin position="6"/>
        <end position="155"/>
    </location>
</feature>
<proteinExistence type="inferred from homology"/>
<keyword evidence="2 8" id="KW-0808">Transferase</keyword>
<keyword evidence="10" id="KW-0548">Nucleotidyltransferase</keyword>
<evidence type="ECO:0000259" key="9">
    <source>
        <dbReference type="Pfam" id="PF12804"/>
    </source>
</evidence>
<keyword evidence="7 8" id="KW-0501">Molybdenum cofactor biosynthesis</keyword>
<feature type="binding site" evidence="8">
    <location>
        <position position="21"/>
    </location>
    <ligand>
        <name>GTP</name>
        <dbReference type="ChEBI" id="CHEBI:37565"/>
    </ligand>
</feature>
<evidence type="ECO:0000256" key="7">
    <source>
        <dbReference type="ARBA" id="ARBA00023150"/>
    </source>
</evidence>
<evidence type="ECO:0000256" key="4">
    <source>
        <dbReference type="ARBA" id="ARBA00022741"/>
    </source>
</evidence>
<evidence type="ECO:0000256" key="2">
    <source>
        <dbReference type="ARBA" id="ARBA00022679"/>
    </source>
</evidence>
<evidence type="ECO:0000256" key="5">
    <source>
        <dbReference type="ARBA" id="ARBA00022842"/>
    </source>
</evidence>
<comment type="cofactor">
    <cofactor evidence="8">
        <name>Mg(2+)</name>
        <dbReference type="ChEBI" id="CHEBI:18420"/>
    </cofactor>
</comment>
<keyword evidence="3 8" id="KW-0479">Metal-binding</keyword>
<dbReference type="SUPFAM" id="SSF53448">
    <property type="entry name" value="Nucleotide-diphospho-sugar transferases"/>
    <property type="match status" value="1"/>
</dbReference>
<dbReference type="Pfam" id="PF12804">
    <property type="entry name" value="NTP_transf_3"/>
    <property type="match status" value="1"/>
</dbReference>
<dbReference type="GO" id="GO:0006777">
    <property type="term" value="P:Mo-molybdopterin cofactor biosynthetic process"/>
    <property type="evidence" value="ECO:0007669"/>
    <property type="project" value="UniProtKB-KW"/>
</dbReference>
<dbReference type="GO" id="GO:0046872">
    <property type="term" value="F:metal ion binding"/>
    <property type="evidence" value="ECO:0007669"/>
    <property type="project" value="UniProtKB-KW"/>
</dbReference>
<dbReference type="Gene3D" id="3.90.550.10">
    <property type="entry name" value="Spore Coat Polysaccharide Biosynthesis Protein SpsA, Chain A"/>
    <property type="match status" value="1"/>
</dbReference>
<comment type="caution">
    <text evidence="8">Lacks conserved residue(s) required for the propagation of feature annotation.</text>
</comment>
<dbReference type="HAMAP" id="MF_00316">
    <property type="entry name" value="MobA"/>
    <property type="match status" value="1"/>
</dbReference>
<gene>
    <name evidence="8" type="primary">mobA</name>
    <name evidence="10" type="ORF">HNQ44_002679</name>
</gene>
<evidence type="ECO:0000256" key="6">
    <source>
        <dbReference type="ARBA" id="ARBA00023134"/>
    </source>
</evidence>
<evidence type="ECO:0000313" key="10">
    <source>
        <dbReference type="EMBL" id="MBB5181214.1"/>
    </source>
</evidence>
<accession>A0A7W8CUQ0</accession>
<dbReference type="Proteomes" id="UP000525923">
    <property type="component" value="Unassembled WGS sequence"/>
</dbReference>
<dbReference type="OrthoDB" id="9788394at2"/>
<comment type="subcellular location">
    <subcellularLocation>
        <location evidence="8">Cytoplasm</location>
    </subcellularLocation>
</comment>
<keyword evidence="11" id="KW-1185">Reference proteome</keyword>
<dbReference type="GO" id="GO:0005737">
    <property type="term" value="C:cytoplasm"/>
    <property type="evidence" value="ECO:0007669"/>
    <property type="project" value="UniProtKB-SubCell"/>
</dbReference>
<dbReference type="RefSeq" id="WP_135505085.1">
    <property type="nucleotide sequence ID" value="NZ_JACHHE010000007.1"/>
</dbReference>
<dbReference type="AlphaFoldDB" id="A0A7W8CUQ0"/>
<comment type="domain">
    <text evidence="8">The N-terminal domain determines nucleotide recognition and specific binding, while the C-terminal domain determines the specific binding to the target protein.</text>
</comment>
<comment type="function">
    <text evidence="8">Transfers a GMP moiety from GTP to Mo-molybdopterin (Mo-MPT) cofactor (Moco or molybdenum cofactor) to form Mo-molybdopterin guanine dinucleotide (Mo-MGD) cofactor.</text>
</comment>
<keyword evidence="5 8" id="KW-0460">Magnesium</keyword>
<comment type="caution">
    <text evidence="10">The sequence shown here is derived from an EMBL/GenBank/DDBJ whole genome shotgun (WGS) entry which is preliminary data.</text>
</comment>